<protein>
    <recommendedName>
        <fullName evidence="2 13">Nucleoside diphosphate kinase</fullName>
        <ecNumber evidence="13">2.7.4.6</ecNumber>
    </recommendedName>
</protein>
<evidence type="ECO:0000256" key="12">
    <source>
        <dbReference type="RuleBase" id="RU004011"/>
    </source>
</evidence>
<feature type="binding site" evidence="11">
    <location>
        <position position="92"/>
    </location>
    <ligand>
        <name>ATP</name>
        <dbReference type="ChEBI" id="CHEBI:30616"/>
    </ligand>
</feature>
<reference evidence="15" key="1">
    <citation type="submission" date="2022-07" db="EMBL/GenBank/DDBJ databases">
        <title>Phylogenomic reconstructions and comparative analyses of Kickxellomycotina fungi.</title>
        <authorList>
            <person name="Reynolds N.K."/>
            <person name="Stajich J.E."/>
            <person name="Barry K."/>
            <person name="Grigoriev I.V."/>
            <person name="Crous P."/>
            <person name="Smith M.E."/>
        </authorList>
    </citation>
    <scope>NUCLEOTIDE SEQUENCE</scope>
    <source>
        <strain evidence="15">RSA 861</strain>
    </source>
</reference>
<dbReference type="GO" id="GO:0005524">
    <property type="term" value="F:ATP binding"/>
    <property type="evidence" value="ECO:0007669"/>
    <property type="project" value="UniProtKB-KW"/>
</dbReference>
<dbReference type="GO" id="GO:0004550">
    <property type="term" value="F:nucleoside diphosphate kinase activity"/>
    <property type="evidence" value="ECO:0007669"/>
    <property type="project" value="UniProtKB-EC"/>
</dbReference>
<evidence type="ECO:0000259" key="14">
    <source>
        <dbReference type="SMART" id="SM00562"/>
    </source>
</evidence>
<dbReference type="PROSITE" id="PS51374">
    <property type="entry name" value="NDPK_LIKE"/>
    <property type="match status" value="1"/>
</dbReference>
<evidence type="ECO:0000256" key="3">
    <source>
        <dbReference type="ARBA" id="ARBA00022490"/>
    </source>
</evidence>
<evidence type="ECO:0000256" key="7">
    <source>
        <dbReference type="ARBA" id="ARBA00022777"/>
    </source>
</evidence>
<keyword evidence="8 13" id="KW-0067">ATP-binding</keyword>
<keyword evidence="10" id="KW-0546">Nucleotide metabolism</keyword>
<dbReference type="OrthoDB" id="2162449at2759"/>
<feature type="domain" description="Nucleoside diphosphate kinase-like" evidence="14">
    <location>
        <begin position="5"/>
        <end position="148"/>
    </location>
</feature>
<organism evidence="15 16">
    <name type="scientific">Tieghemiomyces parasiticus</name>
    <dbReference type="NCBI Taxonomy" id="78921"/>
    <lineage>
        <taxon>Eukaryota</taxon>
        <taxon>Fungi</taxon>
        <taxon>Fungi incertae sedis</taxon>
        <taxon>Zoopagomycota</taxon>
        <taxon>Kickxellomycotina</taxon>
        <taxon>Dimargaritomycetes</taxon>
        <taxon>Dimargaritales</taxon>
        <taxon>Dimargaritaceae</taxon>
        <taxon>Tieghemiomyces</taxon>
    </lineage>
</organism>
<keyword evidence="3" id="KW-0963">Cytoplasm</keyword>
<keyword evidence="16" id="KW-1185">Reference proteome</keyword>
<feature type="binding site" evidence="11">
    <location>
        <position position="112"/>
    </location>
    <ligand>
        <name>ATP</name>
        <dbReference type="ChEBI" id="CHEBI:30616"/>
    </ligand>
</feature>
<keyword evidence="9" id="KW-0460">Magnesium</keyword>
<dbReference type="SUPFAM" id="SSF54919">
    <property type="entry name" value="Nucleoside diphosphate kinase, NDK"/>
    <property type="match status" value="1"/>
</dbReference>
<name>A0A9W8E0P3_9FUNG</name>
<evidence type="ECO:0000256" key="5">
    <source>
        <dbReference type="ARBA" id="ARBA00022723"/>
    </source>
</evidence>
<evidence type="ECO:0000256" key="8">
    <source>
        <dbReference type="ARBA" id="ARBA00022840"/>
    </source>
</evidence>
<dbReference type="EMBL" id="JANBPT010000147">
    <property type="protein sequence ID" value="KAJ1926853.1"/>
    <property type="molecule type" value="Genomic_DNA"/>
</dbReference>
<dbReference type="SMART" id="SM00562">
    <property type="entry name" value="NDK"/>
    <property type="match status" value="1"/>
</dbReference>
<dbReference type="PROSITE" id="PS00469">
    <property type="entry name" value="NDPK"/>
    <property type="match status" value="1"/>
</dbReference>
<evidence type="ECO:0000256" key="2">
    <source>
        <dbReference type="ARBA" id="ARBA00017632"/>
    </source>
</evidence>
<comment type="catalytic activity">
    <reaction evidence="13">
        <text>a 2'-deoxyribonucleoside 5'-diphosphate + ATP = a 2'-deoxyribonucleoside 5'-triphosphate + ADP</text>
        <dbReference type="Rhea" id="RHEA:44640"/>
        <dbReference type="ChEBI" id="CHEBI:30616"/>
        <dbReference type="ChEBI" id="CHEBI:61560"/>
        <dbReference type="ChEBI" id="CHEBI:73316"/>
        <dbReference type="ChEBI" id="CHEBI:456216"/>
        <dbReference type="EC" id="2.7.4.6"/>
    </reaction>
</comment>
<keyword evidence="4 13" id="KW-0808">Transferase</keyword>
<dbReference type="AlphaFoldDB" id="A0A9W8E0P3"/>
<sequence length="155" mass="17935">MPNPAQITLALLKPDVVANPIFRTRALARIRADPRWRVVREQAHVAWTPQQAERFYGDHRGKFFYQRLCEYMLSGPFTALVLEGPQVIRDWRGLIGPTSPVKARINQPETLRALYGLTDTRNSFHGSDSPDSARLEIHHLFSDFDFNQYESYVKH</sequence>
<comment type="similarity">
    <text evidence="1 11 12">Belongs to the NDK family.</text>
</comment>
<dbReference type="InterPro" id="IPR001564">
    <property type="entry name" value="Nucleoside_diP_kinase"/>
</dbReference>
<dbReference type="Proteomes" id="UP001150569">
    <property type="component" value="Unassembled WGS sequence"/>
</dbReference>
<dbReference type="InterPro" id="IPR034907">
    <property type="entry name" value="NDK-like_dom"/>
</dbReference>
<feature type="binding site" evidence="11">
    <location>
        <position position="64"/>
    </location>
    <ligand>
        <name>ATP</name>
        <dbReference type="ChEBI" id="CHEBI:30616"/>
    </ligand>
</feature>
<evidence type="ECO:0000256" key="13">
    <source>
        <dbReference type="RuleBase" id="RU004013"/>
    </source>
</evidence>
<dbReference type="EC" id="2.7.4.6" evidence="13"/>
<dbReference type="PRINTS" id="PR01243">
    <property type="entry name" value="NUCDPKINASE"/>
</dbReference>
<dbReference type="GO" id="GO:0006228">
    <property type="term" value="P:UTP biosynthetic process"/>
    <property type="evidence" value="ECO:0007669"/>
    <property type="project" value="InterPro"/>
</dbReference>
<evidence type="ECO:0000256" key="4">
    <source>
        <dbReference type="ARBA" id="ARBA00022679"/>
    </source>
</evidence>
<dbReference type="GO" id="GO:0006183">
    <property type="term" value="P:GTP biosynthetic process"/>
    <property type="evidence" value="ECO:0007669"/>
    <property type="project" value="InterPro"/>
</dbReference>
<evidence type="ECO:0000313" key="16">
    <source>
        <dbReference type="Proteomes" id="UP001150569"/>
    </source>
</evidence>
<comment type="caution">
    <text evidence="15">The sequence shown here is derived from an EMBL/GenBank/DDBJ whole genome shotgun (WGS) entry which is preliminary data.</text>
</comment>
<dbReference type="Gene3D" id="3.30.70.141">
    <property type="entry name" value="Nucleoside diphosphate kinase-like domain"/>
    <property type="match status" value="1"/>
</dbReference>
<dbReference type="PANTHER" id="PTHR46161">
    <property type="entry name" value="NUCLEOSIDE DIPHOSPHATE KINASE"/>
    <property type="match status" value="1"/>
</dbReference>
<feature type="binding site" evidence="11">
    <location>
        <position position="122"/>
    </location>
    <ligand>
        <name>ATP</name>
        <dbReference type="ChEBI" id="CHEBI:30616"/>
    </ligand>
</feature>
<evidence type="ECO:0000313" key="15">
    <source>
        <dbReference type="EMBL" id="KAJ1926853.1"/>
    </source>
</evidence>
<gene>
    <name evidence="15" type="ORF">IWQ60_003439</name>
</gene>
<accession>A0A9W8E0P3</accession>
<feature type="binding site" evidence="11">
    <location>
        <position position="98"/>
    </location>
    <ligand>
        <name>ATP</name>
        <dbReference type="ChEBI" id="CHEBI:30616"/>
    </ligand>
</feature>
<dbReference type="Pfam" id="PF00334">
    <property type="entry name" value="NDK"/>
    <property type="match status" value="1"/>
</dbReference>
<proteinExistence type="inferred from homology"/>
<evidence type="ECO:0000256" key="9">
    <source>
        <dbReference type="ARBA" id="ARBA00022842"/>
    </source>
</evidence>
<evidence type="ECO:0000256" key="11">
    <source>
        <dbReference type="PROSITE-ProRule" id="PRU00706"/>
    </source>
</evidence>
<evidence type="ECO:0000256" key="6">
    <source>
        <dbReference type="ARBA" id="ARBA00022741"/>
    </source>
</evidence>
<feature type="binding site" evidence="11">
    <location>
        <position position="13"/>
    </location>
    <ligand>
        <name>ATP</name>
        <dbReference type="ChEBI" id="CHEBI:30616"/>
    </ligand>
</feature>
<feature type="active site" description="Pros-phosphohistidine intermediate" evidence="11">
    <location>
        <position position="125"/>
    </location>
</feature>
<evidence type="ECO:0000256" key="10">
    <source>
        <dbReference type="ARBA" id="ARBA00023080"/>
    </source>
</evidence>
<dbReference type="InterPro" id="IPR036850">
    <property type="entry name" value="NDK-like_dom_sf"/>
</dbReference>
<keyword evidence="5" id="KW-0479">Metal-binding</keyword>
<keyword evidence="6 13" id="KW-0547">Nucleotide-binding</keyword>
<keyword evidence="7 13" id="KW-0418">Kinase</keyword>
<dbReference type="InterPro" id="IPR023005">
    <property type="entry name" value="Nucleoside_diP_kinase_AS"/>
</dbReference>
<dbReference type="GO" id="GO:0006241">
    <property type="term" value="P:CTP biosynthetic process"/>
    <property type="evidence" value="ECO:0007669"/>
    <property type="project" value="InterPro"/>
</dbReference>
<dbReference type="PANTHER" id="PTHR46161:SF3">
    <property type="entry name" value="NUCLEOSIDE DIPHOSPHATE KINASE DDB_G0292928-RELATED"/>
    <property type="match status" value="1"/>
</dbReference>
<evidence type="ECO:0000256" key="1">
    <source>
        <dbReference type="ARBA" id="ARBA00008142"/>
    </source>
</evidence>
<dbReference type="GO" id="GO:0046872">
    <property type="term" value="F:metal ion binding"/>
    <property type="evidence" value="ECO:0007669"/>
    <property type="project" value="UniProtKB-KW"/>
</dbReference>